<dbReference type="PROSITE" id="PS50850">
    <property type="entry name" value="MFS"/>
    <property type="match status" value="1"/>
</dbReference>
<keyword evidence="3" id="KW-0813">Transport</keyword>
<accession>A0A4Q9MBM6</accession>
<proteinExistence type="inferred from homology"/>
<dbReference type="Proteomes" id="UP000292957">
    <property type="component" value="Unassembled WGS sequence"/>
</dbReference>
<dbReference type="OMA" id="YHINFAI"/>
<dbReference type="InterPro" id="IPR020846">
    <property type="entry name" value="MFS_dom"/>
</dbReference>
<evidence type="ECO:0000256" key="2">
    <source>
        <dbReference type="ARBA" id="ARBA00008335"/>
    </source>
</evidence>
<reference evidence="7" key="1">
    <citation type="submission" date="2019-01" db="EMBL/GenBank/DDBJ databases">
        <title>Draft genome sequences of three monokaryotic isolates of the white-rot basidiomycete fungus Dichomitus squalens.</title>
        <authorList>
            <consortium name="DOE Joint Genome Institute"/>
            <person name="Lopez S.C."/>
            <person name="Andreopoulos B."/>
            <person name="Pangilinan J."/>
            <person name="Lipzen A."/>
            <person name="Riley R."/>
            <person name="Ahrendt S."/>
            <person name="Ng V."/>
            <person name="Barry K."/>
            <person name="Daum C."/>
            <person name="Grigoriev I.V."/>
            <person name="Hilden K.S."/>
            <person name="Makela M.R."/>
            <person name="de Vries R.P."/>
        </authorList>
    </citation>
    <scope>NUCLEOTIDE SEQUENCE [LARGE SCALE GENOMIC DNA]</scope>
    <source>
        <strain evidence="7">OM18370.1</strain>
    </source>
</reference>
<dbReference type="EMBL" id="ML143513">
    <property type="protein sequence ID" value="TBU23166.1"/>
    <property type="molecule type" value="Genomic_DNA"/>
</dbReference>
<dbReference type="GO" id="GO:0012505">
    <property type="term" value="C:endomembrane system"/>
    <property type="evidence" value="ECO:0007669"/>
    <property type="project" value="UniProtKB-SubCell"/>
</dbReference>
<keyword evidence="6" id="KW-0472">Membrane</keyword>
<gene>
    <name evidence="7" type="ORF">BD311DRAFT_731832</name>
</gene>
<dbReference type="FunFam" id="1.20.1250.20:FF:000286">
    <property type="entry name" value="MFS efflux transporter"/>
    <property type="match status" value="1"/>
</dbReference>
<dbReference type="PANTHER" id="PTHR23514">
    <property type="entry name" value="BYPASS OF STOP CODON PROTEIN 6"/>
    <property type="match status" value="1"/>
</dbReference>
<keyword evidence="4" id="KW-0812">Transmembrane</keyword>
<dbReference type="GO" id="GO:0016020">
    <property type="term" value="C:membrane"/>
    <property type="evidence" value="ECO:0007669"/>
    <property type="project" value="TreeGrafter"/>
</dbReference>
<dbReference type="InterPro" id="IPR036259">
    <property type="entry name" value="MFS_trans_sf"/>
</dbReference>
<dbReference type="SUPFAM" id="SSF103473">
    <property type="entry name" value="MFS general substrate transporter"/>
    <property type="match status" value="1"/>
</dbReference>
<dbReference type="PANTHER" id="PTHR23514:SF3">
    <property type="entry name" value="BYPASS OF STOP CODON PROTEIN 6"/>
    <property type="match status" value="1"/>
</dbReference>
<keyword evidence="5" id="KW-1133">Transmembrane helix</keyword>
<dbReference type="Pfam" id="PF07690">
    <property type="entry name" value="MFS_1"/>
    <property type="match status" value="1"/>
</dbReference>
<comment type="subcellular location">
    <subcellularLocation>
        <location evidence="1">Endomembrane system</location>
        <topology evidence="1">Multi-pass membrane protein</topology>
    </subcellularLocation>
</comment>
<name>A0A4Q9MBM6_9APHY</name>
<protein>
    <submittedName>
        <fullName evidence="7">MFS general substrate transporter</fullName>
    </submittedName>
</protein>
<evidence type="ECO:0000313" key="7">
    <source>
        <dbReference type="EMBL" id="TBU23166.1"/>
    </source>
</evidence>
<evidence type="ECO:0000256" key="1">
    <source>
        <dbReference type="ARBA" id="ARBA00004127"/>
    </source>
</evidence>
<organism evidence="7">
    <name type="scientific">Dichomitus squalens</name>
    <dbReference type="NCBI Taxonomy" id="114155"/>
    <lineage>
        <taxon>Eukaryota</taxon>
        <taxon>Fungi</taxon>
        <taxon>Dikarya</taxon>
        <taxon>Basidiomycota</taxon>
        <taxon>Agaricomycotina</taxon>
        <taxon>Agaricomycetes</taxon>
        <taxon>Polyporales</taxon>
        <taxon>Polyporaceae</taxon>
        <taxon>Dichomitus</taxon>
    </lineage>
</organism>
<comment type="similarity">
    <text evidence="2">Belongs to the major facilitator superfamily.</text>
</comment>
<dbReference type="OrthoDB" id="413079at2759"/>
<dbReference type="AlphaFoldDB" id="A0A4Q9MBM6"/>
<dbReference type="GO" id="GO:0022857">
    <property type="term" value="F:transmembrane transporter activity"/>
    <property type="evidence" value="ECO:0007669"/>
    <property type="project" value="InterPro"/>
</dbReference>
<evidence type="ECO:0000256" key="6">
    <source>
        <dbReference type="ARBA" id="ARBA00023136"/>
    </source>
</evidence>
<dbReference type="Gene3D" id="1.20.1250.20">
    <property type="entry name" value="MFS general substrate transporter like domains"/>
    <property type="match status" value="2"/>
</dbReference>
<dbReference type="InterPro" id="IPR051788">
    <property type="entry name" value="MFS_Transporter"/>
</dbReference>
<evidence type="ECO:0000256" key="4">
    <source>
        <dbReference type="ARBA" id="ARBA00022692"/>
    </source>
</evidence>
<sequence>MTSLLAAELAARGAHKASFEEAIEEHENDITDGPHNARIFRRRSSVLAPDTSALEIGETGSVSSLERPKTLTSERVRRRSELARFRPLDSPPANEPEAIELPVINEHTLASSSSVHTPDTTFRDDVMFVPSKSDDVEIAPSFPNSLAPSIKIDDDTDSTVPAISAAQKAIHRRKFLLTFLTLCFSVFLNGWNDGTTGPLLPRIQAYYHIGFAVVSLVFVFNTIGFIIGAFANVWLTDKFGFGKCLVIGSVCQIAAYAMMVPAGPFPLMCLAFMIIGFGLSLQNAHCNGFTAGSGGNIATKIGFLHASYGLGALISPLVSTQFAQQKHWSFHYLISAGLYVLNTAALWWIIRGKRQEEVMVEIGNTNPDTQAVSSNKYKQIFGIREIHLLSVFALIYVGVEVTIGGWSVTYVQEKRHGSSNAGYISSGFFGGLMLGRILLMWLNRKIGERRALFLYALLAIQLEVTVWVVPSLVENAIAVSFIGLLMGPMYPILMNHSTTILPRWLLTGCLGYIASVGQAGSAVLPFLTGLLASKFGIVSLQPFIVSMMSTMIVVWALIPRVRHVPT</sequence>
<evidence type="ECO:0000256" key="3">
    <source>
        <dbReference type="ARBA" id="ARBA00022448"/>
    </source>
</evidence>
<dbReference type="InterPro" id="IPR011701">
    <property type="entry name" value="MFS"/>
</dbReference>
<evidence type="ECO:0000256" key="5">
    <source>
        <dbReference type="ARBA" id="ARBA00022989"/>
    </source>
</evidence>